<organism evidence="3 4">
    <name type="scientific">Cladophialophora bantiana (strain ATCC 10958 / CBS 173.52 / CDC B-1940 / NIH 8579)</name>
    <name type="common">Xylohypha bantiana</name>
    <dbReference type="NCBI Taxonomy" id="1442370"/>
    <lineage>
        <taxon>Eukaryota</taxon>
        <taxon>Fungi</taxon>
        <taxon>Dikarya</taxon>
        <taxon>Ascomycota</taxon>
        <taxon>Pezizomycotina</taxon>
        <taxon>Eurotiomycetes</taxon>
        <taxon>Chaetothyriomycetidae</taxon>
        <taxon>Chaetothyriales</taxon>
        <taxon>Herpotrichiellaceae</taxon>
        <taxon>Cladophialophora</taxon>
    </lineage>
</organism>
<accession>A0A0D2HH78</accession>
<feature type="transmembrane region" description="Helical" evidence="2">
    <location>
        <begin position="24"/>
        <end position="47"/>
    </location>
</feature>
<dbReference type="GeneID" id="27702495"/>
<dbReference type="InterPro" id="IPR021840">
    <property type="entry name" value="DUF3433"/>
</dbReference>
<keyword evidence="2" id="KW-0472">Membrane</keyword>
<reference evidence="3" key="1">
    <citation type="submission" date="2015-01" db="EMBL/GenBank/DDBJ databases">
        <title>The Genome Sequence of Cladophialophora bantiana CBS 173.52.</title>
        <authorList>
            <consortium name="The Broad Institute Genomics Platform"/>
            <person name="Cuomo C."/>
            <person name="de Hoog S."/>
            <person name="Gorbushina A."/>
            <person name="Stielow B."/>
            <person name="Teixiera M."/>
            <person name="Abouelleil A."/>
            <person name="Chapman S.B."/>
            <person name="Priest M."/>
            <person name="Young S.K."/>
            <person name="Wortman J."/>
            <person name="Nusbaum C."/>
            <person name="Birren B."/>
        </authorList>
    </citation>
    <scope>NUCLEOTIDE SEQUENCE [LARGE SCALE GENOMIC DNA]</scope>
    <source>
        <strain evidence="3">CBS 173.52</strain>
    </source>
</reference>
<dbReference type="Pfam" id="PF11915">
    <property type="entry name" value="DUF3433"/>
    <property type="match status" value="1"/>
</dbReference>
<proteinExistence type="predicted"/>
<feature type="region of interest" description="Disordered" evidence="1">
    <location>
        <begin position="309"/>
        <end position="334"/>
    </location>
</feature>
<evidence type="ECO:0000256" key="1">
    <source>
        <dbReference type="SAM" id="MobiDB-lite"/>
    </source>
</evidence>
<feature type="transmembrane region" description="Helical" evidence="2">
    <location>
        <begin position="98"/>
        <end position="119"/>
    </location>
</feature>
<protein>
    <submittedName>
        <fullName evidence="3">Uncharacterized protein</fullName>
    </submittedName>
</protein>
<dbReference type="OrthoDB" id="3057599at2759"/>
<keyword evidence="4" id="KW-1185">Reference proteome</keyword>
<feature type="transmembrane region" description="Helical" evidence="2">
    <location>
        <begin position="131"/>
        <end position="155"/>
    </location>
</feature>
<dbReference type="PANTHER" id="PTHR37544:SF3">
    <property type="entry name" value="SPRAY"/>
    <property type="match status" value="1"/>
</dbReference>
<dbReference type="Proteomes" id="UP000053789">
    <property type="component" value="Unassembled WGS sequence"/>
</dbReference>
<sequence length="334" mass="37378">MSVSAGNYTLHLPPIDPTDPESKLVVYALLFRSAPVYLAGVFTSTIVEWVDLNMRFMQPFINMFGKAGPAADTVLLAYITTSPFQVPITAIEKGHYKVAAFSILNTLSPLFPIFIGGLLQLEDQGDKVFFGFSLSAYIGIMVFLSAWSVGMPFAYPIQKRLLPRQCYSMADLMAMCHKSYFLQRNYLDIADRRRTPSKDIMEARILVEGDRFLFGHYTDDEDRRHIGFDIHCTVNYDTGIIEERGLVEAVTPSGELDKLATQTVRTMTSLFRTSGTGQSSGQGFSAWLRRILRVQRKGPAETELRFVTPRGSATGSHLEGQHEPRQRPTVAFAP</sequence>
<dbReference type="PANTHER" id="PTHR37544">
    <property type="entry name" value="SPRAY-RELATED"/>
    <property type="match status" value="1"/>
</dbReference>
<name>A0A0D2HH78_CLAB1</name>
<evidence type="ECO:0000256" key="2">
    <source>
        <dbReference type="SAM" id="Phobius"/>
    </source>
</evidence>
<evidence type="ECO:0000313" key="3">
    <source>
        <dbReference type="EMBL" id="KIW90135.1"/>
    </source>
</evidence>
<keyword evidence="2" id="KW-1133">Transmembrane helix</keyword>
<evidence type="ECO:0000313" key="4">
    <source>
        <dbReference type="Proteomes" id="UP000053789"/>
    </source>
</evidence>
<dbReference type="VEuPathDB" id="FungiDB:Z519_09567"/>
<dbReference type="AlphaFoldDB" id="A0A0D2HH78"/>
<dbReference type="RefSeq" id="XP_016616804.1">
    <property type="nucleotide sequence ID" value="XM_016767288.1"/>
</dbReference>
<dbReference type="HOGENOM" id="CLU_831560_0_0_1"/>
<gene>
    <name evidence="3" type="ORF">Z519_09567</name>
</gene>
<dbReference type="EMBL" id="KN846994">
    <property type="protein sequence ID" value="KIW90135.1"/>
    <property type="molecule type" value="Genomic_DNA"/>
</dbReference>
<keyword evidence="2" id="KW-0812">Transmembrane</keyword>